<keyword evidence="2" id="KW-1185">Reference proteome</keyword>
<dbReference type="AlphaFoldDB" id="A0AA35VA36"/>
<organism evidence="1 2">
    <name type="scientific">Lactuca saligna</name>
    <name type="common">Willowleaf lettuce</name>
    <dbReference type="NCBI Taxonomy" id="75948"/>
    <lineage>
        <taxon>Eukaryota</taxon>
        <taxon>Viridiplantae</taxon>
        <taxon>Streptophyta</taxon>
        <taxon>Embryophyta</taxon>
        <taxon>Tracheophyta</taxon>
        <taxon>Spermatophyta</taxon>
        <taxon>Magnoliopsida</taxon>
        <taxon>eudicotyledons</taxon>
        <taxon>Gunneridae</taxon>
        <taxon>Pentapetalae</taxon>
        <taxon>asterids</taxon>
        <taxon>campanulids</taxon>
        <taxon>Asterales</taxon>
        <taxon>Asteraceae</taxon>
        <taxon>Cichorioideae</taxon>
        <taxon>Cichorieae</taxon>
        <taxon>Lactucinae</taxon>
        <taxon>Lactuca</taxon>
    </lineage>
</organism>
<dbReference type="EMBL" id="OX465086">
    <property type="protein sequence ID" value="CAI9264804.1"/>
    <property type="molecule type" value="Genomic_DNA"/>
</dbReference>
<proteinExistence type="predicted"/>
<reference evidence="1" key="1">
    <citation type="submission" date="2023-04" db="EMBL/GenBank/DDBJ databases">
        <authorList>
            <person name="Vijverberg K."/>
            <person name="Xiong W."/>
            <person name="Schranz E."/>
        </authorList>
    </citation>
    <scope>NUCLEOTIDE SEQUENCE</scope>
</reference>
<sequence length="119" mass="13446">MYVRGLIAAVRHRTSASITIAPPSFSFFTSDNRHHRSCPTVIRSRATQMPMEAVTTAMRALLLMPFDDDKAAACYLDDVCLHDVVADTIDQESHCHHREVVAAALYCRWPPLEWMCVLD</sequence>
<dbReference type="Proteomes" id="UP001177003">
    <property type="component" value="Chromosome 0"/>
</dbReference>
<protein>
    <submittedName>
        <fullName evidence="1">Uncharacterized protein</fullName>
    </submittedName>
</protein>
<evidence type="ECO:0000313" key="1">
    <source>
        <dbReference type="EMBL" id="CAI9264804.1"/>
    </source>
</evidence>
<gene>
    <name evidence="1" type="ORF">LSALG_LOCUS5436</name>
</gene>
<accession>A0AA35VA36</accession>
<evidence type="ECO:0000313" key="2">
    <source>
        <dbReference type="Proteomes" id="UP001177003"/>
    </source>
</evidence>
<name>A0AA35VA36_LACSI</name>